<organism evidence="1 2">
    <name type="scientific">Roseibium algicola</name>
    <dbReference type="NCBI Taxonomy" id="2857014"/>
    <lineage>
        <taxon>Bacteria</taxon>
        <taxon>Pseudomonadati</taxon>
        <taxon>Pseudomonadota</taxon>
        <taxon>Alphaproteobacteria</taxon>
        <taxon>Hyphomicrobiales</taxon>
        <taxon>Stappiaceae</taxon>
        <taxon>Roseibium</taxon>
    </lineage>
</organism>
<reference evidence="1 2" key="1">
    <citation type="submission" date="2017-02" db="EMBL/GenBank/DDBJ databases">
        <authorList>
            <person name="Jeong S."/>
        </authorList>
    </citation>
    <scope>NUCLEOTIDE SEQUENCE [LARGE SCALE GENOMIC DNA]</scope>
    <source>
        <strain evidence="1 2">RMAR6-6</strain>
    </source>
</reference>
<proteinExistence type="predicted"/>
<keyword evidence="2" id="KW-1185">Reference proteome</keyword>
<accession>A0ABM6I8U4</accession>
<gene>
    <name evidence="1" type="ORF">B0E33_27705</name>
</gene>
<evidence type="ECO:0000313" key="1">
    <source>
        <dbReference type="EMBL" id="AQQ06898.1"/>
    </source>
</evidence>
<evidence type="ECO:0000313" key="2">
    <source>
        <dbReference type="Proteomes" id="UP000188174"/>
    </source>
</evidence>
<protein>
    <submittedName>
        <fullName evidence="1">Uncharacterized protein</fullName>
    </submittedName>
</protein>
<dbReference type="EMBL" id="CP019630">
    <property type="protein sequence ID" value="AQQ06898.1"/>
    <property type="molecule type" value="Genomic_DNA"/>
</dbReference>
<sequence length="67" mass="7380">MLQNPFHEGLLIPWSFQIRPAFSTQPSADYGSILPEDGEMSVAMVTKILFKRNKIEGDLACQPAGSV</sequence>
<name>A0ABM6I8U4_9HYPH</name>
<dbReference type="Proteomes" id="UP000188174">
    <property type="component" value="Chromosome"/>
</dbReference>